<evidence type="ECO:0000259" key="4">
    <source>
        <dbReference type="PROSITE" id="PS51063"/>
    </source>
</evidence>
<comment type="caution">
    <text evidence="5">The sequence shown here is derived from an EMBL/GenBank/DDBJ whole genome shotgun (WGS) entry which is preliminary data.</text>
</comment>
<dbReference type="SMART" id="SM00419">
    <property type="entry name" value="HTH_CRP"/>
    <property type="match status" value="1"/>
</dbReference>
<dbReference type="EMBL" id="VOSK01000178">
    <property type="protein sequence ID" value="MPR28872.1"/>
    <property type="molecule type" value="Genomic_DNA"/>
</dbReference>
<dbReference type="OrthoDB" id="7584044at2"/>
<dbReference type="InterPro" id="IPR036390">
    <property type="entry name" value="WH_DNA-bd_sf"/>
</dbReference>
<feature type="domain" description="HTH crp-type" evidence="4">
    <location>
        <begin position="162"/>
        <end position="236"/>
    </location>
</feature>
<dbReference type="SUPFAM" id="SSF46785">
    <property type="entry name" value="Winged helix' DNA-binding domain"/>
    <property type="match status" value="1"/>
</dbReference>
<keyword evidence="2" id="KW-0238">DNA-binding</keyword>
<dbReference type="InterPro" id="IPR014710">
    <property type="entry name" value="RmlC-like_jellyroll"/>
</dbReference>
<organism evidence="5 6">
    <name type="scientific">Microvirga tunisiensis</name>
    <dbReference type="NCBI Taxonomy" id="2108360"/>
    <lineage>
        <taxon>Bacteria</taxon>
        <taxon>Pseudomonadati</taxon>
        <taxon>Pseudomonadota</taxon>
        <taxon>Alphaproteobacteria</taxon>
        <taxon>Hyphomicrobiales</taxon>
        <taxon>Methylobacteriaceae</taxon>
        <taxon>Microvirga</taxon>
    </lineage>
</organism>
<dbReference type="InterPro" id="IPR036388">
    <property type="entry name" value="WH-like_DNA-bd_sf"/>
</dbReference>
<sequence>MRSRLIIWEPVVDAIHPHTAALIRKLESIARLTDEERAALLRLPLRLKTVPADQDIVSEGDTPSECCLIVEGFACRYNVTAQGKRQIQSFHISGDIPDLQSLHLEVMDHNLGTLIPCKLAFIQHDDMRSLMRNHPRLGDLFWRDTLIDAAVFRQWVVNVGRRQSLARMAHLLCELLVRLRAVELVEDHAFELPVTQGDLADAMGLSNVHVNRVSQELRAKGLIALHGKTLKVLDWEGLKRTGEFDPTYLHLVKKEAL</sequence>
<dbReference type="SUPFAM" id="SSF51206">
    <property type="entry name" value="cAMP-binding domain-like"/>
    <property type="match status" value="1"/>
</dbReference>
<proteinExistence type="predicted"/>
<dbReference type="Pfam" id="PF00027">
    <property type="entry name" value="cNMP_binding"/>
    <property type="match status" value="1"/>
</dbReference>
<evidence type="ECO:0000256" key="1">
    <source>
        <dbReference type="ARBA" id="ARBA00023015"/>
    </source>
</evidence>
<gene>
    <name evidence="5" type="ORF">FS320_28035</name>
</gene>
<dbReference type="GO" id="GO:0006355">
    <property type="term" value="P:regulation of DNA-templated transcription"/>
    <property type="evidence" value="ECO:0007669"/>
    <property type="project" value="InterPro"/>
</dbReference>
<dbReference type="InterPro" id="IPR012318">
    <property type="entry name" value="HTH_CRP"/>
</dbReference>
<protein>
    <submittedName>
        <fullName evidence="5">Crp/Fnr family transcriptional regulator</fullName>
    </submittedName>
</protein>
<keyword evidence="6" id="KW-1185">Reference proteome</keyword>
<keyword evidence="3" id="KW-0804">Transcription</keyword>
<evidence type="ECO:0000313" key="5">
    <source>
        <dbReference type="EMBL" id="MPR28872.1"/>
    </source>
</evidence>
<dbReference type="GO" id="GO:0003677">
    <property type="term" value="F:DNA binding"/>
    <property type="evidence" value="ECO:0007669"/>
    <property type="project" value="UniProtKB-KW"/>
</dbReference>
<reference evidence="5 6" key="1">
    <citation type="journal article" date="2019" name="Syst. Appl. Microbiol.">
        <title>Microvirga tunisiensis sp. nov., a root nodule symbiotic bacterium isolated from Lupinus micranthus and L. luteus grown in Northern Tunisia.</title>
        <authorList>
            <person name="Msaddak A."/>
            <person name="Rejili M."/>
            <person name="Duran D."/>
            <person name="Mars M."/>
            <person name="Palacios J.M."/>
            <person name="Ruiz-Argueso T."/>
            <person name="Rey L."/>
            <person name="Imperial J."/>
        </authorList>
    </citation>
    <scope>NUCLEOTIDE SEQUENCE [LARGE SCALE GENOMIC DNA]</scope>
    <source>
        <strain evidence="5 6">Lmie10</strain>
    </source>
</reference>
<dbReference type="RefSeq" id="WP_152715503.1">
    <property type="nucleotide sequence ID" value="NZ_VOSJ01000181.1"/>
</dbReference>
<keyword evidence="1" id="KW-0805">Transcription regulation</keyword>
<accession>A0A5N7MPC6</accession>
<evidence type="ECO:0000256" key="3">
    <source>
        <dbReference type="ARBA" id="ARBA00023163"/>
    </source>
</evidence>
<dbReference type="Gene3D" id="1.10.10.10">
    <property type="entry name" value="Winged helix-like DNA-binding domain superfamily/Winged helix DNA-binding domain"/>
    <property type="match status" value="1"/>
</dbReference>
<name>A0A5N7MPC6_9HYPH</name>
<dbReference type="Pfam" id="PF13545">
    <property type="entry name" value="HTH_Crp_2"/>
    <property type="match status" value="1"/>
</dbReference>
<evidence type="ECO:0000313" key="6">
    <source>
        <dbReference type="Proteomes" id="UP000403266"/>
    </source>
</evidence>
<dbReference type="InterPro" id="IPR018490">
    <property type="entry name" value="cNMP-bd_dom_sf"/>
</dbReference>
<dbReference type="AlphaFoldDB" id="A0A5N7MPC6"/>
<dbReference type="Gene3D" id="2.60.120.10">
    <property type="entry name" value="Jelly Rolls"/>
    <property type="match status" value="1"/>
</dbReference>
<evidence type="ECO:0000256" key="2">
    <source>
        <dbReference type="ARBA" id="ARBA00023125"/>
    </source>
</evidence>
<dbReference type="PROSITE" id="PS51063">
    <property type="entry name" value="HTH_CRP_2"/>
    <property type="match status" value="1"/>
</dbReference>
<dbReference type="Proteomes" id="UP000403266">
    <property type="component" value="Unassembled WGS sequence"/>
</dbReference>
<dbReference type="CDD" id="cd00038">
    <property type="entry name" value="CAP_ED"/>
    <property type="match status" value="1"/>
</dbReference>
<dbReference type="InterPro" id="IPR000595">
    <property type="entry name" value="cNMP-bd_dom"/>
</dbReference>